<gene>
    <name evidence="3" type="ORF">Tsubulata_031377</name>
</gene>
<dbReference type="OrthoDB" id="1298458at2759"/>
<proteinExistence type="predicted"/>
<feature type="region of interest" description="Disordered" evidence="1">
    <location>
        <begin position="85"/>
        <end position="104"/>
    </location>
</feature>
<dbReference type="EMBL" id="JAKUCV010001040">
    <property type="protein sequence ID" value="KAJ4847933.1"/>
    <property type="molecule type" value="Genomic_DNA"/>
</dbReference>
<evidence type="ECO:0008006" key="5">
    <source>
        <dbReference type="Google" id="ProtNLM"/>
    </source>
</evidence>
<reference evidence="3" key="1">
    <citation type="submission" date="2022-02" db="EMBL/GenBank/DDBJ databases">
        <authorList>
            <person name="Henning P.M."/>
            <person name="McCubbin A.G."/>
            <person name="Shore J.S."/>
        </authorList>
    </citation>
    <scope>NUCLEOTIDE SEQUENCE</scope>
    <source>
        <strain evidence="3">F60SS</strain>
        <tissue evidence="3">Leaves</tissue>
    </source>
</reference>
<feature type="transmembrane region" description="Helical" evidence="2">
    <location>
        <begin position="12"/>
        <end position="31"/>
    </location>
</feature>
<organism evidence="3 4">
    <name type="scientific">Turnera subulata</name>
    <dbReference type="NCBI Taxonomy" id="218843"/>
    <lineage>
        <taxon>Eukaryota</taxon>
        <taxon>Viridiplantae</taxon>
        <taxon>Streptophyta</taxon>
        <taxon>Embryophyta</taxon>
        <taxon>Tracheophyta</taxon>
        <taxon>Spermatophyta</taxon>
        <taxon>Magnoliopsida</taxon>
        <taxon>eudicotyledons</taxon>
        <taxon>Gunneridae</taxon>
        <taxon>Pentapetalae</taxon>
        <taxon>rosids</taxon>
        <taxon>fabids</taxon>
        <taxon>Malpighiales</taxon>
        <taxon>Passifloraceae</taxon>
        <taxon>Turnera</taxon>
    </lineage>
</organism>
<reference evidence="3" key="2">
    <citation type="journal article" date="2023" name="Plants (Basel)">
        <title>Annotation of the Turnera subulata (Passifloraceae) Draft Genome Reveals the S-Locus Evolved after the Divergence of Turneroideae from Passifloroideae in a Stepwise Manner.</title>
        <authorList>
            <person name="Henning P.M."/>
            <person name="Roalson E.H."/>
            <person name="Mir W."/>
            <person name="McCubbin A.G."/>
            <person name="Shore J.S."/>
        </authorList>
    </citation>
    <scope>NUCLEOTIDE SEQUENCE</scope>
    <source>
        <strain evidence="3">F60SS</strain>
    </source>
</reference>
<evidence type="ECO:0000313" key="4">
    <source>
        <dbReference type="Proteomes" id="UP001141552"/>
    </source>
</evidence>
<dbReference type="PANTHER" id="PTHR37184">
    <property type="entry name" value="CLAVATA3/ESR (CLE)-RELATED PROTEIN 27"/>
    <property type="match status" value="1"/>
</dbReference>
<sequence length="104" mass="11888">MSFVRSRKKNNICPSSMALVILVVLVLQLWVCYECGSCCKAGAIRLLQEDSERNGSRTTGKVVMSKEEHFRQYFHERARGLNLTQEGFDESKRRVPSCPDPLHN</sequence>
<dbReference type="Proteomes" id="UP001141552">
    <property type="component" value="Unassembled WGS sequence"/>
</dbReference>
<comment type="caution">
    <text evidence="3">The sequence shown here is derived from an EMBL/GenBank/DDBJ whole genome shotgun (WGS) entry which is preliminary data.</text>
</comment>
<keyword evidence="2" id="KW-0812">Transmembrane</keyword>
<evidence type="ECO:0000313" key="3">
    <source>
        <dbReference type="EMBL" id="KAJ4847933.1"/>
    </source>
</evidence>
<dbReference type="AlphaFoldDB" id="A0A9Q0JN71"/>
<dbReference type="InterPro" id="IPR040274">
    <property type="entry name" value="CLE27/CLE43"/>
</dbReference>
<keyword evidence="2" id="KW-0472">Membrane</keyword>
<keyword evidence="4" id="KW-1185">Reference proteome</keyword>
<name>A0A9Q0JN71_9ROSI</name>
<accession>A0A9Q0JN71</accession>
<dbReference type="PANTHER" id="PTHR37184:SF2">
    <property type="entry name" value="CLAVATA3_ESR (CLE)-RELATED PROTEIN 43"/>
    <property type="match status" value="1"/>
</dbReference>
<keyword evidence="2" id="KW-1133">Transmembrane helix</keyword>
<evidence type="ECO:0000256" key="1">
    <source>
        <dbReference type="SAM" id="MobiDB-lite"/>
    </source>
</evidence>
<protein>
    <recommendedName>
        <fullName evidence="5">CLAVATA3/ESR (CLE)-related protein 27</fullName>
    </recommendedName>
</protein>
<evidence type="ECO:0000256" key="2">
    <source>
        <dbReference type="SAM" id="Phobius"/>
    </source>
</evidence>